<dbReference type="RefSeq" id="XP_055369894.1">
    <property type="nucleotide sequence ID" value="XM_055513919.1"/>
</dbReference>
<dbReference type="Gene3D" id="2.60.40.10">
    <property type="entry name" value="Immunoglobulins"/>
    <property type="match status" value="1"/>
</dbReference>
<keyword evidence="3" id="KW-0393">Immunoglobulin domain</keyword>
<dbReference type="GO" id="GO:0009897">
    <property type="term" value="C:external side of plasma membrane"/>
    <property type="evidence" value="ECO:0007669"/>
    <property type="project" value="TreeGrafter"/>
</dbReference>
<dbReference type="InterPro" id="IPR013783">
    <property type="entry name" value="Ig-like_fold"/>
</dbReference>
<evidence type="ECO:0000256" key="1">
    <source>
        <dbReference type="ARBA" id="ARBA00004370"/>
    </source>
</evidence>
<dbReference type="GO" id="GO:0005102">
    <property type="term" value="F:signaling receptor binding"/>
    <property type="evidence" value="ECO:0007669"/>
    <property type="project" value="TreeGrafter"/>
</dbReference>
<accession>A0A9W2Y775</accession>
<keyword evidence="2" id="KW-0472">Membrane</keyword>
<dbReference type="Pfam" id="PF07686">
    <property type="entry name" value="V-set"/>
    <property type="match status" value="1"/>
</dbReference>
<dbReference type="GO" id="GO:0001817">
    <property type="term" value="P:regulation of cytokine production"/>
    <property type="evidence" value="ECO:0007669"/>
    <property type="project" value="TreeGrafter"/>
</dbReference>
<gene>
    <name evidence="6" type="primary">LOC121201756</name>
</gene>
<dbReference type="InterPro" id="IPR036179">
    <property type="entry name" value="Ig-like_dom_sf"/>
</dbReference>
<dbReference type="PROSITE" id="PS50835">
    <property type="entry name" value="IG_LIKE"/>
    <property type="match status" value="1"/>
</dbReference>
<organism evidence="5 6">
    <name type="scientific">Betta splendens</name>
    <name type="common">Siamese fighting fish</name>
    <dbReference type="NCBI Taxonomy" id="158456"/>
    <lineage>
        <taxon>Eukaryota</taxon>
        <taxon>Metazoa</taxon>
        <taxon>Chordata</taxon>
        <taxon>Craniata</taxon>
        <taxon>Vertebrata</taxon>
        <taxon>Euteleostomi</taxon>
        <taxon>Actinopterygii</taxon>
        <taxon>Neopterygii</taxon>
        <taxon>Teleostei</taxon>
        <taxon>Neoteleostei</taxon>
        <taxon>Acanthomorphata</taxon>
        <taxon>Anabantaria</taxon>
        <taxon>Anabantiformes</taxon>
        <taxon>Anabantoidei</taxon>
        <taxon>Osphronemidae</taxon>
        <taxon>Betta</taxon>
    </lineage>
</organism>
<evidence type="ECO:0000313" key="6">
    <source>
        <dbReference type="RefSeq" id="XP_055369894.1"/>
    </source>
</evidence>
<evidence type="ECO:0000313" key="5">
    <source>
        <dbReference type="Proteomes" id="UP000515150"/>
    </source>
</evidence>
<name>A0A9W2Y775_BETSP</name>
<sequence length="168" mass="18613">MRDTSPLLSFLFIISASSEGQNRVLVPVGGDALLQCAGSTGAHVSLLEWTRPELSSAGYVFFYRDQHLYQNYLHPRFVGRVELRQDGDGSVVLKNVTEADAGTHQCFISVSGTGHRIRASADFSRTVELLIEDGRTAEWTAGDAFWGLLTLVMGKLFHPYSMQLLYDL</sequence>
<comment type="subcellular location">
    <subcellularLocation>
        <location evidence="1">Membrane</location>
    </subcellularLocation>
</comment>
<reference evidence="6" key="1">
    <citation type="submission" date="2025-08" db="UniProtKB">
        <authorList>
            <consortium name="RefSeq"/>
        </authorList>
    </citation>
    <scope>IDENTIFICATION</scope>
</reference>
<dbReference type="GO" id="GO:0050852">
    <property type="term" value="P:T cell receptor signaling pathway"/>
    <property type="evidence" value="ECO:0007669"/>
    <property type="project" value="TreeGrafter"/>
</dbReference>
<proteinExistence type="predicted"/>
<dbReference type="PANTHER" id="PTHR24100">
    <property type="entry name" value="BUTYROPHILIN"/>
    <property type="match status" value="1"/>
</dbReference>
<dbReference type="InterPro" id="IPR007110">
    <property type="entry name" value="Ig-like_dom"/>
</dbReference>
<dbReference type="GeneID" id="121201756"/>
<dbReference type="SUPFAM" id="SSF48726">
    <property type="entry name" value="Immunoglobulin"/>
    <property type="match status" value="1"/>
</dbReference>
<dbReference type="InterPro" id="IPR050504">
    <property type="entry name" value="IgSF_BTN/MOG"/>
</dbReference>
<evidence type="ECO:0000256" key="3">
    <source>
        <dbReference type="ARBA" id="ARBA00023319"/>
    </source>
</evidence>
<dbReference type="Proteomes" id="UP000515150">
    <property type="component" value="Chromosome 2"/>
</dbReference>
<dbReference type="PANTHER" id="PTHR24100:SF151">
    <property type="entry name" value="ICOS LIGAND"/>
    <property type="match status" value="1"/>
</dbReference>
<feature type="domain" description="Ig-like" evidence="4">
    <location>
        <begin position="6"/>
        <end position="124"/>
    </location>
</feature>
<dbReference type="AlphaFoldDB" id="A0A9W2Y775"/>
<protein>
    <submittedName>
        <fullName evidence="6">Uncharacterized protein LOC121201756 isoform X2</fullName>
    </submittedName>
</protein>
<dbReference type="InterPro" id="IPR013106">
    <property type="entry name" value="Ig_V-set"/>
</dbReference>
<evidence type="ECO:0000259" key="4">
    <source>
        <dbReference type="PROSITE" id="PS50835"/>
    </source>
</evidence>
<keyword evidence="5" id="KW-1185">Reference proteome</keyword>
<evidence type="ECO:0000256" key="2">
    <source>
        <dbReference type="ARBA" id="ARBA00023136"/>
    </source>
</evidence>